<proteinExistence type="predicted"/>
<dbReference type="PANTHER" id="PTHR34374:SF1">
    <property type="entry name" value="LARGE RIBOSOMAL RNA SUBUNIT ACCUMULATION PROTEIN YCED HOMOLOG 1, CHLOROPLASTIC"/>
    <property type="match status" value="1"/>
</dbReference>
<reference evidence="1" key="1">
    <citation type="journal article" date="2020" name="mSystems">
        <title>Genome- and Community-Level Interaction Insights into Carbon Utilization and Element Cycling Functions of Hydrothermarchaeota in Hydrothermal Sediment.</title>
        <authorList>
            <person name="Zhou Z."/>
            <person name="Liu Y."/>
            <person name="Xu W."/>
            <person name="Pan J."/>
            <person name="Luo Z.H."/>
            <person name="Li M."/>
        </authorList>
    </citation>
    <scope>NUCLEOTIDE SEQUENCE [LARGE SCALE GENOMIC DNA]</scope>
    <source>
        <strain evidence="1">SpSt-961</strain>
    </source>
</reference>
<accession>A0A7V3RHW4</accession>
<dbReference type="Pfam" id="PF02620">
    <property type="entry name" value="YceD"/>
    <property type="match status" value="1"/>
</dbReference>
<organism evidence="1">
    <name type="scientific">candidate division WOR-3 bacterium</name>
    <dbReference type="NCBI Taxonomy" id="2052148"/>
    <lineage>
        <taxon>Bacteria</taxon>
        <taxon>Bacteria division WOR-3</taxon>
    </lineage>
</organism>
<protein>
    <submittedName>
        <fullName evidence="1">DUF177 domain-containing protein</fullName>
    </submittedName>
</protein>
<gene>
    <name evidence="1" type="ORF">ENX68_05885</name>
</gene>
<evidence type="ECO:0000313" key="1">
    <source>
        <dbReference type="EMBL" id="HGE78510.1"/>
    </source>
</evidence>
<dbReference type="PANTHER" id="PTHR34374">
    <property type="entry name" value="LARGE RIBOSOMAL RNA SUBUNIT ACCUMULATION PROTEIN YCED HOMOLOG 1, CHLOROPLASTIC"/>
    <property type="match status" value="1"/>
</dbReference>
<sequence length="175" mass="19713">MKGKSRLSIPLIEIKDQVILEFDDLRESEINFFGQRHFDNLKIIGARIILNKKALGVSADFSVQFTVELNCSRCLTTFNQKFSESLHLDYVLGRDPFLSMEKVELKSGDIDRVYYTGPDIDLTIGLREAIVLAIPPAPLCKKDCLGLCPICGKNLNKEKCNCKSQKIGLFTPKND</sequence>
<name>A0A7V3RHW4_UNCW3</name>
<dbReference type="EMBL" id="DTOZ01000153">
    <property type="protein sequence ID" value="HGE78510.1"/>
    <property type="molecule type" value="Genomic_DNA"/>
</dbReference>
<dbReference type="InterPro" id="IPR003772">
    <property type="entry name" value="YceD"/>
</dbReference>
<dbReference type="AlphaFoldDB" id="A0A7V3RHW4"/>
<comment type="caution">
    <text evidence="1">The sequence shown here is derived from an EMBL/GenBank/DDBJ whole genome shotgun (WGS) entry which is preliminary data.</text>
</comment>